<dbReference type="RefSeq" id="WP_257085315.1">
    <property type="nucleotide sequence ID" value="NZ_CP102096.1"/>
</dbReference>
<protein>
    <recommendedName>
        <fullName evidence="4">Bile acid:sodium symporter</fullName>
    </recommendedName>
</protein>
<dbReference type="Proteomes" id="UP001058602">
    <property type="component" value="Chromosome 1"/>
</dbReference>
<gene>
    <name evidence="2" type="ORF">NP165_05515</name>
</gene>
<evidence type="ECO:0000256" key="1">
    <source>
        <dbReference type="SAM" id="Phobius"/>
    </source>
</evidence>
<proteinExistence type="predicted"/>
<keyword evidence="1" id="KW-0472">Membrane</keyword>
<evidence type="ECO:0008006" key="4">
    <source>
        <dbReference type="Google" id="ProtNLM"/>
    </source>
</evidence>
<organism evidence="2 3">
    <name type="scientific">Vibrio japonicus</name>
    <dbReference type="NCBI Taxonomy" id="1824638"/>
    <lineage>
        <taxon>Bacteria</taxon>
        <taxon>Pseudomonadati</taxon>
        <taxon>Pseudomonadota</taxon>
        <taxon>Gammaproteobacteria</taxon>
        <taxon>Vibrionales</taxon>
        <taxon>Vibrionaceae</taxon>
        <taxon>Vibrio</taxon>
    </lineage>
</organism>
<keyword evidence="1" id="KW-0812">Transmembrane</keyword>
<evidence type="ECO:0000313" key="2">
    <source>
        <dbReference type="EMBL" id="UUM31591.1"/>
    </source>
</evidence>
<dbReference type="Gene3D" id="1.20.1530.20">
    <property type="match status" value="1"/>
</dbReference>
<evidence type="ECO:0000313" key="3">
    <source>
        <dbReference type="Proteomes" id="UP001058602"/>
    </source>
</evidence>
<keyword evidence="3" id="KW-1185">Reference proteome</keyword>
<dbReference type="EMBL" id="CP102096">
    <property type="protein sequence ID" value="UUM31591.1"/>
    <property type="molecule type" value="Genomic_DNA"/>
</dbReference>
<feature type="transmembrane region" description="Helical" evidence="1">
    <location>
        <begin position="66"/>
        <end position="86"/>
    </location>
</feature>
<keyword evidence="1" id="KW-1133">Transmembrane helix</keyword>
<sequence length="100" mass="10334">MVNLLAQAGAATLTLNIVGILAGLAIARINRLPKQDGLAIGIELGVKNSTLALLVSVTLIGSNTMSIPIIVYSVSMFLCAAVLTVYGRRHSSKSVSVEVA</sequence>
<accession>A0ABY5LIF9</accession>
<feature type="transmembrane region" description="Helical" evidence="1">
    <location>
        <begin position="6"/>
        <end position="26"/>
    </location>
</feature>
<dbReference type="InterPro" id="IPR038770">
    <property type="entry name" value="Na+/solute_symporter_sf"/>
</dbReference>
<feature type="transmembrane region" description="Helical" evidence="1">
    <location>
        <begin position="38"/>
        <end position="60"/>
    </location>
</feature>
<reference evidence="2" key="1">
    <citation type="submission" date="2022-07" db="EMBL/GenBank/DDBJ databases">
        <title>Complete genome of Vibrio japonicus strain JCM 31412T and phylogenomic assessment of the Nereis clade of the genus Vibrio.</title>
        <authorList>
            <person name="Shlafstein M.D."/>
            <person name="Emsley S.A."/>
            <person name="Ushijima B."/>
            <person name="Videau P."/>
            <person name="Saw J.H."/>
        </authorList>
    </citation>
    <scope>NUCLEOTIDE SEQUENCE</scope>
    <source>
        <strain evidence="2">JCM 31412</strain>
    </source>
</reference>
<name>A0ABY5LIF9_9VIBR</name>